<dbReference type="VEuPathDB" id="PlasmoDB:PVX_150260"/>
<gene>
    <name evidence="1" type="ORF">PVP01_0008490</name>
</gene>
<reference evidence="1" key="1">
    <citation type="submission" date="2016-07" db="EMBL/GenBank/DDBJ databases">
        <authorList>
            <consortium name="Pathogen Informatics"/>
        </authorList>
    </citation>
    <scope>NUCLEOTIDE SEQUENCE</scope>
</reference>
<dbReference type="VEuPathDB" id="PlasmoDB:PVP01_0008490"/>
<dbReference type="OrthoDB" id="381419at2759"/>
<dbReference type="Pfam" id="PF05795">
    <property type="entry name" value="Plasmodium_Vir"/>
    <property type="match status" value="1"/>
</dbReference>
<dbReference type="VEuPathDB" id="PlasmoDB:PVW1_140082200"/>
<organism evidence="1">
    <name type="scientific">Plasmodium vivax</name>
    <name type="common">malaria parasite P. vivax</name>
    <dbReference type="NCBI Taxonomy" id="5855"/>
    <lineage>
        <taxon>Eukaryota</taxon>
        <taxon>Sar</taxon>
        <taxon>Alveolata</taxon>
        <taxon>Apicomplexa</taxon>
        <taxon>Aconoidasida</taxon>
        <taxon>Haemosporida</taxon>
        <taxon>Plasmodiidae</taxon>
        <taxon>Plasmodium</taxon>
        <taxon>Plasmodium (Plasmodium)</taxon>
    </lineage>
</organism>
<dbReference type="VEuPathDB" id="PlasmoDB:PVPAM_000036400"/>
<dbReference type="AlphaFoldDB" id="A0A565A749"/>
<protein>
    <submittedName>
        <fullName evidence="1">VIR protein</fullName>
    </submittedName>
</protein>
<accession>A0A565A749</accession>
<sequence length="364" mass="42828">MDNHLKKKDIENLTSKFWYSHFEDGEDGCNDVYSFSEIRDDLKQRYNFHQNIYDKIVRALCFIYNRKKKHRDNFDEDLCSYLYYWLGEKIFPVVRDKTVFSNIIQMIYDELSGTNMFTTCAPLHKNIDANSFNVYKMLFDYSSDDYHINLNTVSPNTKCDKHYIETINKYINTYNDVYFSCYVNKEQKYNCDYFHKLFKKDQYTKLPSFYCKTYDEQTFSTEALSRIETRQHALVQSPNSKGNTDFVGKSYLQENSDQHRSHLEHHNHAFTVQRVSDTGAPILTDDNTEGSSSKTIAGSIVPVLGVSSFSLLLYKVTPVGEYINRLLGRNRNMYNPMEYIDGFNPYSDGMIPGDRTMNISYHRL</sequence>
<dbReference type="EMBL" id="FLZR02000038">
    <property type="protein sequence ID" value="VVA00137.1"/>
    <property type="molecule type" value="Genomic_DNA"/>
</dbReference>
<name>A0A565A749_PLAVI</name>
<dbReference type="Proteomes" id="UP000220605">
    <property type="component" value="Unassembled WGS sequence"/>
</dbReference>
<proteinExistence type="predicted"/>
<dbReference type="InterPro" id="IPR008780">
    <property type="entry name" value="Plasmodium_Vir"/>
</dbReference>
<evidence type="ECO:0000313" key="1">
    <source>
        <dbReference type="EMBL" id="VVA00137.1"/>
    </source>
</evidence>